<feature type="compositionally biased region" description="Polar residues" evidence="1">
    <location>
        <begin position="21"/>
        <end position="30"/>
    </location>
</feature>
<proteinExistence type="predicted"/>
<protein>
    <submittedName>
        <fullName evidence="3">Uncharacterized protein</fullName>
    </submittedName>
</protein>
<feature type="non-terminal residue" evidence="3">
    <location>
        <position position="1"/>
    </location>
</feature>
<sequence>APKERPRLQLQPRSKPIENEAAQSGRSTSIFGGARPVNTLSRELEIEERLRREKENEVPRSQEEDRNIRNR</sequence>
<evidence type="ECO:0000313" key="3">
    <source>
        <dbReference type="EMBL" id="KAL3836896.1"/>
    </source>
</evidence>
<evidence type="ECO:0000313" key="4">
    <source>
        <dbReference type="Proteomes" id="UP001634394"/>
    </source>
</evidence>
<dbReference type="Proteomes" id="UP001634394">
    <property type="component" value="Unassembled WGS sequence"/>
</dbReference>
<reference evidence="3 4" key="1">
    <citation type="submission" date="2024-11" db="EMBL/GenBank/DDBJ databases">
        <title>Chromosome-level genome assembly of the freshwater bivalve Anodonta woodiana.</title>
        <authorList>
            <person name="Chen X."/>
        </authorList>
    </citation>
    <scope>NUCLEOTIDE SEQUENCE [LARGE SCALE GENOMIC DNA]</scope>
    <source>
        <strain evidence="3">MN2024</strain>
        <tissue evidence="3">Gills</tissue>
    </source>
</reference>
<accession>A0ABD3TJT4</accession>
<comment type="caution">
    <text evidence="3">The sequence shown here is derived from an EMBL/GenBank/DDBJ whole genome shotgun (WGS) entry which is preliminary data.</text>
</comment>
<feature type="region of interest" description="Disordered" evidence="1">
    <location>
        <begin position="1"/>
        <end position="71"/>
    </location>
</feature>
<dbReference type="EMBL" id="JBJQND010000018">
    <property type="protein sequence ID" value="KAL3836896.1"/>
    <property type="molecule type" value="Genomic_DNA"/>
</dbReference>
<dbReference type="EMBL" id="JBJQND010000018">
    <property type="protein sequence ID" value="KAL3836893.1"/>
    <property type="molecule type" value="Genomic_DNA"/>
</dbReference>
<feature type="non-terminal residue" evidence="3">
    <location>
        <position position="71"/>
    </location>
</feature>
<evidence type="ECO:0000313" key="2">
    <source>
        <dbReference type="EMBL" id="KAL3836893.1"/>
    </source>
</evidence>
<gene>
    <name evidence="2" type="ORF">ACJMK2_022300</name>
    <name evidence="3" type="ORF">ACJMK2_022303</name>
</gene>
<organism evidence="3 4">
    <name type="scientific">Sinanodonta woodiana</name>
    <name type="common">Chinese pond mussel</name>
    <name type="synonym">Anodonta woodiana</name>
    <dbReference type="NCBI Taxonomy" id="1069815"/>
    <lineage>
        <taxon>Eukaryota</taxon>
        <taxon>Metazoa</taxon>
        <taxon>Spiralia</taxon>
        <taxon>Lophotrochozoa</taxon>
        <taxon>Mollusca</taxon>
        <taxon>Bivalvia</taxon>
        <taxon>Autobranchia</taxon>
        <taxon>Heteroconchia</taxon>
        <taxon>Palaeoheterodonta</taxon>
        <taxon>Unionida</taxon>
        <taxon>Unionoidea</taxon>
        <taxon>Unionidae</taxon>
        <taxon>Unioninae</taxon>
        <taxon>Sinanodonta</taxon>
    </lineage>
</organism>
<dbReference type="AlphaFoldDB" id="A0ABD3TJT4"/>
<keyword evidence="4" id="KW-1185">Reference proteome</keyword>
<name>A0ABD3TJT4_SINWO</name>
<evidence type="ECO:0000256" key="1">
    <source>
        <dbReference type="SAM" id="MobiDB-lite"/>
    </source>
</evidence>
<feature type="compositionally biased region" description="Basic and acidic residues" evidence="1">
    <location>
        <begin position="42"/>
        <end position="71"/>
    </location>
</feature>